<comment type="caution">
    <text evidence="2">The sequence shown here is derived from an EMBL/GenBank/DDBJ whole genome shotgun (WGS) entry which is preliminary data.</text>
</comment>
<accession>A0A0C2MLM1</accession>
<gene>
    <name evidence="2" type="ORF">RF11_11255</name>
</gene>
<keyword evidence="3" id="KW-1185">Reference proteome</keyword>
<proteinExistence type="predicted"/>
<organism evidence="2 3">
    <name type="scientific">Thelohanellus kitauei</name>
    <name type="common">Myxosporean</name>
    <dbReference type="NCBI Taxonomy" id="669202"/>
    <lineage>
        <taxon>Eukaryota</taxon>
        <taxon>Metazoa</taxon>
        <taxon>Cnidaria</taxon>
        <taxon>Myxozoa</taxon>
        <taxon>Myxosporea</taxon>
        <taxon>Bivalvulida</taxon>
        <taxon>Platysporina</taxon>
        <taxon>Myxobolidae</taxon>
        <taxon>Thelohanellus</taxon>
    </lineage>
</organism>
<dbReference type="Proteomes" id="UP000031668">
    <property type="component" value="Unassembled WGS sequence"/>
</dbReference>
<feature type="domain" description="DDE-1" evidence="1">
    <location>
        <begin position="52"/>
        <end position="101"/>
    </location>
</feature>
<evidence type="ECO:0000313" key="2">
    <source>
        <dbReference type="EMBL" id="KII62516.1"/>
    </source>
</evidence>
<name>A0A0C2MLM1_THEKT</name>
<dbReference type="InterPro" id="IPR004875">
    <property type="entry name" value="DDE_SF_endonuclease_dom"/>
</dbReference>
<dbReference type="AlphaFoldDB" id="A0A0C2MLM1"/>
<dbReference type="Pfam" id="PF03184">
    <property type="entry name" value="DDE_1"/>
    <property type="match status" value="1"/>
</dbReference>
<reference evidence="2 3" key="1">
    <citation type="journal article" date="2014" name="Genome Biol. Evol.">
        <title>The genome of the myxosporean Thelohanellus kitauei shows adaptations to nutrient acquisition within its fish host.</title>
        <authorList>
            <person name="Yang Y."/>
            <person name="Xiong J."/>
            <person name="Zhou Z."/>
            <person name="Huo F."/>
            <person name="Miao W."/>
            <person name="Ran C."/>
            <person name="Liu Y."/>
            <person name="Zhang J."/>
            <person name="Feng J."/>
            <person name="Wang M."/>
            <person name="Wang M."/>
            <person name="Wang L."/>
            <person name="Yao B."/>
        </authorList>
    </citation>
    <scope>NUCLEOTIDE SEQUENCE [LARGE SCALE GENOMIC DNA]</scope>
    <source>
        <strain evidence="2">Wuqing</strain>
    </source>
</reference>
<dbReference type="EMBL" id="JWZT01004954">
    <property type="protein sequence ID" value="KII62516.1"/>
    <property type="molecule type" value="Genomic_DNA"/>
</dbReference>
<evidence type="ECO:0000313" key="3">
    <source>
        <dbReference type="Proteomes" id="UP000031668"/>
    </source>
</evidence>
<protein>
    <recommendedName>
        <fullName evidence="1">DDE-1 domain-containing protein</fullName>
    </recommendedName>
</protein>
<sequence>MDKLDHLNIALQGKNLHIRLNLITMPLLPLLLGPDQIQYKINLLCHNYVTKRRTIVRLVFFPPDTATSSQPRDQGIIGNLKRYYKKPLLCRGLEARNEGKELDFTLIYASNGIKTEAEDAELKEFWEALPEEENVQEHEEIEPSDFLEADEFLRTDGSEESVESEDEDMCRGGSRVVRGTQMRLEHRVIVRGREKRDALCN</sequence>
<evidence type="ECO:0000259" key="1">
    <source>
        <dbReference type="Pfam" id="PF03184"/>
    </source>
</evidence>
<dbReference type="GO" id="GO:0003676">
    <property type="term" value="F:nucleic acid binding"/>
    <property type="evidence" value="ECO:0007669"/>
    <property type="project" value="InterPro"/>
</dbReference>
<dbReference type="OrthoDB" id="9909311at2759"/>